<organism evidence="1 2">
    <name type="scientific">Corynebacterium phocae</name>
    <dbReference type="NCBI Taxonomy" id="161895"/>
    <lineage>
        <taxon>Bacteria</taxon>
        <taxon>Bacillati</taxon>
        <taxon>Actinomycetota</taxon>
        <taxon>Actinomycetes</taxon>
        <taxon>Mycobacteriales</taxon>
        <taxon>Corynebacteriaceae</taxon>
        <taxon>Corynebacterium</taxon>
    </lineage>
</organism>
<keyword evidence="2" id="KW-1185">Reference proteome</keyword>
<dbReference type="SUPFAM" id="SSF74650">
    <property type="entry name" value="Galactose mutarotase-like"/>
    <property type="match status" value="1"/>
</dbReference>
<dbReference type="EMBL" id="CP009249">
    <property type="protein sequence ID" value="APT93422.1"/>
    <property type="molecule type" value="Genomic_DNA"/>
</dbReference>
<dbReference type="KEGG" id="cpho:CPHO_11565"/>
<proteinExistence type="predicted"/>
<dbReference type="Pfam" id="PF01263">
    <property type="entry name" value="Aldose_epim"/>
    <property type="match status" value="1"/>
</dbReference>
<dbReference type="Proteomes" id="UP000185491">
    <property type="component" value="Chromosome"/>
</dbReference>
<accession>A0A1L7D660</accession>
<evidence type="ECO:0000313" key="2">
    <source>
        <dbReference type="Proteomes" id="UP000185491"/>
    </source>
</evidence>
<reference evidence="1 2" key="1">
    <citation type="submission" date="2014-08" db="EMBL/GenBank/DDBJ databases">
        <title>Complete genome sequence of Corynebacterium phocae M408/89/1(T)(=DSM 44612(T)), isolated from the common seal (Phoca vitulina).</title>
        <authorList>
            <person name="Ruckert C."/>
            <person name="Albersmeier A."/>
            <person name="Winkler A."/>
            <person name="Kalinowski J."/>
        </authorList>
    </citation>
    <scope>NUCLEOTIDE SEQUENCE [LARGE SCALE GENOMIC DNA]</scope>
    <source>
        <strain evidence="1 2">M408/89/1</strain>
    </source>
</reference>
<dbReference type="InterPro" id="IPR011013">
    <property type="entry name" value="Gal_mutarotase_sf_dom"/>
</dbReference>
<protein>
    <recommendedName>
        <fullName evidence="3">Aldose epimerase</fullName>
    </recommendedName>
</protein>
<evidence type="ECO:0008006" key="3">
    <source>
        <dbReference type="Google" id="ProtNLM"/>
    </source>
</evidence>
<dbReference type="RefSeq" id="WP_075735993.1">
    <property type="nucleotide sequence ID" value="NZ_CP009249.1"/>
</dbReference>
<dbReference type="AlphaFoldDB" id="A0A1L7D660"/>
<name>A0A1L7D660_9CORY</name>
<dbReference type="InterPro" id="IPR008183">
    <property type="entry name" value="Aldose_1/G6P_1-epimerase"/>
</dbReference>
<sequence>MIDPEGLTISAPGGLTAVISRRGGSVESLTCQGKPLLESNAKDVDARLGAALHLAPWPNRLDAGTFDWQGRTRTMDINEPERNNALHGLVHLKQWDVVAANKEAATVTLGTDIPEWPARIEVTYTLGADGLRVDVEATTTAVSVPFAWGWHPYFSAHGAPVDECTLEIDAKYNLVLDPDRMLPTGDTQPASAVLPQGEIDGAFLDHAFRVAPGTTVRLRNREGHGVALTLSDNLPWVQMYTPDNYPGRGRSIAIEPMSAPPNALATGTDVFTLTPETPFNCHVTISNL</sequence>
<dbReference type="InterPro" id="IPR014718">
    <property type="entry name" value="GH-type_carb-bd"/>
</dbReference>
<evidence type="ECO:0000313" key="1">
    <source>
        <dbReference type="EMBL" id="APT93422.1"/>
    </source>
</evidence>
<dbReference type="GO" id="GO:0030246">
    <property type="term" value="F:carbohydrate binding"/>
    <property type="evidence" value="ECO:0007669"/>
    <property type="project" value="InterPro"/>
</dbReference>
<dbReference type="Gene3D" id="2.70.98.10">
    <property type="match status" value="1"/>
</dbReference>
<gene>
    <name evidence="1" type="ORF">CPHO_11565</name>
</gene>
<dbReference type="PANTHER" id="PTHR10091:SF0">
    <property type="entry name" value="GALACTOSE MUTAROTASE"/>
    <property type="match status" value="1"/>
</dbReference>
<dbReference type="GO" id="GO:0006006">
    <property type="term" value="P:glucose metabolic process"/>
    <property type="evidence" value="ECO:0007669"/>
    <property type="project" value="TreeGrafter"/>
</dbReference>
<dbReference type="STRING" id="161895.CPHO_11565"/>
<dbReference type="PANTHER" id="PTHR10091">
    <property type="entry name" value="ALDOSE-1-EPIMERASE"/>
    <property type="match status" value="1"/>
</dbReference>
<dbReference type="GO" id="GO:0033499">
    <property type="term" value="P:galactose catabolic process via UDP-galactose, Leloir pathway"/>
    <property type="evidence" value="ECO:0007669"/>
    <property type="project" value="TreeGrafter"/>
</dbReference>
<dbReference type="OrthoDB" id="4739604at2"/>
<dbReference type="GO" id="GO:0004034">
    <property type="term" value="F:aldose 1-epimerase activity"/>
    <property type="evidence" value="ECO:0007669"/>
    <property type="project" value="TreeGrafter"/>
</dbReference>